<name>A0A2D2CX81_METT3</name>
<dbReference type="PROSITE" id="PS50935">
    <property type="entry name" value="SSB"/>
    <property type="match status" value="1"/>
</dbReference>
<evidence type="ECO:0000256" key="2">
    <source>
        <dbReference type="PROSITE-ProRule" id="PRU00252"/>
    </source>
</evidence>
<dbReference type="Gene3D" id="2.40.50.140">
    <property type="entry name" value="Nucleic acid-binding proteins"/>
    <property type="match status" value="1"/>
</dbReference>
<dbReference type="Pfam" id="PF00436">
    <property type="entry name" value="SSB"/>
    <property type="match status" value="1"/>
</dbReference>
<dbReference type="InterPro" id="IPR000424">
    <property type="entry name" value="Primosome_PriB/ssb"/>
</dbReference>
<dbReference type="EMBL" id="CP023737">
    <property type="protein sequence ID" value="ATQ67352.1"/>
    <property type="molecule type" value="Genomic_DNA"/>
</dbReference>
<proteinExistence type="predicted"/>
<sequence>MSALALISGTIGRRPERRTARTGKPFVTASLRAVGGGSVMWWSVVAFDDGAAAELLALVEGDAVAIGGPMKAEIWAPADGKARVNLSIVATTVASLKAAQRKSKATPRAAERKSGEDRGTHNDLNDDMPF</sequence>
<dbReference type="InterPro" id="IPR012340">
    <property type="entry name" value="NA-bd_OB-fold"/>
</dbReference>
<reference evidence="5" key="1">
    <citation type="submission" date="2017-10" db="EMBL/GenBank/DDBJ databases">
        <title>Completed PacBio SMRT sequence of Methylosinus trichosporium OB3b reveals presence of a third large plasmid.</title>
        <authorList>
            <person name="Charles T.C."/>
            <person name="Lynch M.D.J."/>
            <person name="Heil J.R."/>
            <person name="Cheng J."/>
        </authorList>
    </citation>
    <scope>NUCLEOTIDE SEQUENCE [LARGE SCALE GENOMIC DNA]</scope>
    <source>
        <strain evidence="5">OB3b</strain>
    </source>
</reference>
<evidence type="ECO:0000256" key="1">
    <source>
        <dbReference type="ARBA" id="ARBA00023125"/>
    </source>
</evidence>
<dbReference type="KEGG" id="mtw:CQW49_05180"/>
<protein>
    <submittedName>
        <fullName evidence="4">Single-stranded DNA-binding protein</fullName>
    </submittedName>
</protein>
<gene>
    <name evidence="4" type="ORF">CQW49_05180</name>
</gene>
<dbReference type="STRING" id="595536.GCA_000178815_04125"/>
<dbReference type="RefSeq" id="WP_003608900.1">
    <property type="nucleotide sequence ID" value="NZ_ADVE02000001.1"/>
</dbReference>
<evidence type="ECO:0000256" key="3">
    <source>
        <dbReference type="SAM" id="MobiDB-lite"/>
    </source>
</evidence>
<evidence type="ECO:0000313" key="4">
    <source>
        <dbReference type="EMBL" id="ATQ67352.1"/>
    </source>
</evidence>
<evidence type="ECO:0000313" key="5">
    <source>
        <dbReference type="Proteomes" id="UP000230709"/>
    </source>
</evidence>
<dbReference type="GO" id="GO:0003697">
    <property type="term" value="F:single-stranded DNA binding"/>
    <property type="evidence" value="ECO:0007669"/>
    <property type="project" value="InterPro"/>
</dbReference>
<accession>A0A2D2CX81</accession>
<dbReference type="Proteomes" id="UP000230709">
    <property type="component" value="Chromosome"/>
</dbReference>
<keyword evidence="1 2" id="KW-0238">DNA-binding</keyword>
<organism evidence="4 5">
    <name type="scientific">Methylosinus trichosporium (strain ATCC 35070 / NCIMB 11131 / UNIQEM 75 / OB3b)</name>
    <dbReference type="NCBI Taxonomy" id="595536"/>
    <lineage>
        <taxon>Bacteria</taxon>
        <taxon>Pseudomonadati</taxon>
        <taxon>Pseudomonadota</taxon>
        <taxon>Alphaproteobacteria</taxon>
        <taxon>Hyphomicrobiales</taxon>
        <taxon>Methylocystaceae</taxon>
        <taxon>Methylosinus</taxon>
    </lineage>
</organism>
<feature type="region of interest" description="Disordered" evidence="3">
    <location>
        <begin position="97"/>
        <end position="130"/>
    </location>
</feature>
<feature type="compositionally biased region" description="Basic and acidic residues" evidence="3">
    <location>
        <begin position="109"/>
        <end position="124"/>
    </location>
</feature>
<dbReference type="SUPFAM" id="SSF50249">
    <property type="entry name" value="Nucleic acid-binding proteins"/>
    <property type="match status" value="1"/>
</dbReference>
<keyword evidence="5" id="KW-1185">Reference proteome</keyword>
<dbReference type="AlphaFoldDB" id="A0A2D2CX81"/>